<accession>A0A1I8AVD0</accession>
<sequence length="80" mass="8762">MPPSGATKTADTRITIRIEPLSRHPAESTLFTHNAISANPTTCRAPLYICAPPPQQRTQQPSSAAPLSVQVHARRRMSHH</sequence>
<proteinExistence type="predicted"/>
<evidence type="ECO:0000313" key="2">
    <source>
        <dbReference type="Proteomes" id="UP000095287"/>
    </source>
</evidence>
<dbReference type="AlphaFoldDB" id="A0A1I8AVD0"/>
<keyword evidence="2" id="KW-1185">Reference proteome</keyword>
<dbReference type="Proteomes" id="UP000095287">
    <property type="component" value="Unplaced"/>
</dbReference>
<evidence type="ECO:0000256" key="1">
    <source>
        <dbReference type="SAM" id="MobiDB-lite"/>
    </source>
</evidence>
<evidence type="ECO:0000313" key="3">
    <source>
        <dbReference type="WBParaSite" id="L893_g9580.t1"/>
    </source>
</evidence>
<dbReference type="WBParaSite" id="L893_g9580.t1">
    <property type="protein sequence ID" value="L893_g9580.t1"/>
    <property type="gene ID" value="L893_g9580"/>
</dbReference>
<feature type="region of interest" description="Disordered" evidence="1">
    <location>
        <begin position="53"/>
        <end position="80"/>
    </location>
</feature>
<protein>
    <submittedName>
        <fullName evidence="3">Kinesin motor domain-containing protein</fullName>
    </submittedName>
</protein>
<name>A0A1I8AVD0_9BILA</name>
<feature type="compositionally biased region" description="Low complexity" evidence="1">
    <location>
        <begin position="56"/>
        <end position="66"/>
    </location>
</feature>
<organism evidence="2 3">
    <name type="scientific">Steinernema glaseri</name>
    <dbReference type="NCBI Taxonomy" id="37863"/>
    <lineage>
        <taxon>Eukaryota</taxon>
        <taxon>Metazoa</taxon>
        <taxon>Ecdysozoa</taxon>
        <taxon>Nematoda</taxon>
        <taxon>Chromadorea</taxon>
        <taxon>Rhabditida</taxon>
        <taxon>Tylenchina</taxon>
        <taxon>Panagrolaimomorpha</taxon>
        <taxon>Strongyloidoidea</taxon>
        <taxon>Steinernematidae</taxon>
        <taxon>Steinernema</taxon>
    </lineage>
</organism>
<reference evidence="3" key="1">
    <citation type="submission" date="2016-11" db="UniProtKB">
        <authorList>
            <consortium name="WormBaseParasite"/>
        </authorList>
    </citation>
    <scope>IDENTIFICATION</scope>
</reference>